<evidence type="ECO:0000313" key="8">
    <source>
        <dbReference type="Proteomes" id="UP000275613"/>
    </source>
</evidence>
<dbReference type="EMBL" id="RBPV01000058">
    <property type="protein sequence ID" value="RMO65139.1"/>
    <property type="molecule type" value="Genomic_DNA"/>
</dbReference>
<accession>A0A0N8REA1</accession>
<reference evidence="3 6" key="1">
    <citation type="submission" date="2015-09" db="EMBL/GenBank/DDBJ databases">
        <title>Genome announcement of multiple Pseudomonas syringae strains.</title>
        <authorList>
            <person name="Thakur S."/>
            <person name="Wang P.W."/>
            <person name="Gong Y."/>
            <person name="Weir B.S."/>
            <person name="Guttman D.S."/>
        </authorList>
    </citation>
    <scope>NUCLEOTIDE SEQUENCE [LARGE SCALE GENOMIC DNA]</scope>
    <source>
        <strain evidence="3 6">ICMP4455</strain>
    </source>
</reference>
<dbReference type="InterPro" id="IPR046453">
    <property type="entry name" value="GpA_ATPase"/>
</dbReference>
<dbReference type="InterPro" id="IPR046454">
    <property type="entry name" value="GpA_endonuclease"/>
</dbReference>
<dbReference type="GO" id="GO:0004519">
    <property type="term" value="F:endonuclease activity"/>
    <property type="evidence" value="ECO:0007669"/>
    <property type="project" value="InterPro"/>
</dbReference>
<dbReference type="EMBL" id="RBOA01000209">
    <property type="protein sequence ID" value="RMM00615.1"/>
    <property type="molecule type" value="Genomic_DNA"/>
</dbReference>
<evidence type="ECO:0000259" key="1">
    <source>
        <dbReference type="Pfam" id="PF05876"/>
    </source>
</evidence>
<comment type="caution">
    <text evidence="3">The sequence shown here is derived from an EMBL/GenBank/DDBJ whole genome shotgun (WGS) entry which is preliminary data.</text>
</comment>
<sequence length="722" mass="81052">MRKTASESLHKACLKWAPPPRMSIIEWADKYRWLSAEEAARPGKYRFDVTPHLVWPGGPLEALDDPNVTEIVGRKSAQVAWTSGVLGNALGKWIDIDPSPILVLFPKAEAAKQYVGEKLEPMIEATPRLRKKVDLRSRKLQQRQDFKRFPGGFLKMVGSNSPASVKSTPVPRVAVEEPDDCNLNLRGQGDSIKLAKERLKTFRRSKIIIGGTPTIKGLSAIDAELEISDKREGLVPCHECGQSHALSFDNLFCADDPDYHHEVYGKKRPEHAYYACPHCGCSWDDNQKNANLKHGRWVATAEFRGIAGYILNELYATFWGSRFQALMEKKLQAEHAASHGNIGPMIAFVNSSKGESYEYKSDAPKTDELEKRAEPYAELTAPTGVLLITVGVDVQGDRLALVVIGWGRGEESWRLYWGELYGNPIDPHDAVWQELDRLIAKPVATEGGAQLVISAVSIDSSDGNTSDAVYGYVRDRQRYNIMAIKGASIDSRDKEIFTRPSPSVDSSQDNTKASKYGLRVYIVGTHKAKTLIDGRLRLTGAGPGRMHWYSEIRSDYYEQLTNEVLAPHARNPSKMVWQKKAGRRNEALDCEVYALHAARSLKTHLLREHEWDQLEQQLLQPTLFNTEQAVTPVPRKANARGRGTRSRAGSIMTDAQMRLEQVRAAISDVLKKGQRLKRADREIYRAELDSLRLLEQQYAKEVALEQASLQGRGRNRISYMVI</sequence>
<name>A0A0N8REA1_PSEA0</name>
<dbReference type="AlphaFoldDB" id="A0A0N8REA1"/>
<evidence type="ECO:0000259" key="2">
    <source>
        <dbReference type="Pfam" id="PF20454"/>
    </source>
</evidence>
<evidence type="ECO:0000313" key="4">
    <source>
        <dbReference type="EMBL" id="RMM00615.1"/>
    </source>
</evidence>
<reference evidence="7 8" key="2">
    <citation type="submission" date="2018-08" db="EMBL/GenBank/DDBJ databases">
        <title>Recombination of ecologically and evolutionarily significant loci maintains genetic cohesion in the Pseudomonas syringae species complex.</title>
        <authorList>
            <person name="Dillon M."/>
            <person name="Thakur S."/>
            <person name="Almeida R.N.D."/>
            <person name="Weir B.S."/>
            <person name="Guttman D.S."/>
        </authorList>
    </citation>
    <scope>NUCLEOTIDE SEQUENCE [LARGE SCALE GENOMIC DNA]</scope>
    <source>
        <strain evidence="5 8">ICMP 4316</strain>
        <strain evidence="4 7">ICMP 8636</strain>
    </source>
</reference>
<feature type="domain" description="Terminase large subunit GpA endonuclease" evidence="2">
    <location>
        <begin position="306"/>
        <end position="610"/>
    </location>
</feature>
<proteinExistence type="inferred from homology"/>
<evidence type="ECO:0000313" key="7">
    <source>
        <dbReference type="Proteomes" id="UP000272627"/>
    </source>
</evidence>
<dbReference type="Proteomes" id="UP000272627">
    <property type="component" value="Unassembled WGS sequence"/>
</dbReference>
<dbReference type="GO" id="GO:0005524">
    <property type="term" value="F:ATP binding"/>
    <property type="evidence" value="ECO:0007669"/>
    <property type="project" value="InterPro"/>
</dbReference>
<dbReference type="InterPro" id="IPR008866">
    <property type="entry name" value="Phage_lambda_GpA-like"/>
</dbReference>
<dbReference type="EMBL" id="LJQI01000430">
    <property type="protein sequence ID" value="KPX19815.1"/>
    <property type="molecule type" value="Genomic_DNA"/>
</dbReference>
<evidence type="ECO:0000313" key="3">
    <source>
        <dbReference type="EMBL" id="KPX19815.1"/>
    </source>
</evidence>
<evidence type="ECO:0000313" key="6">
    <source>
        <dbReference type="Proteomes" id="UP000050490"/>
    </source>
</evidence>
<dbReference type="HAMAP" id="MF_04144">
    <property type="entry name" value="TERL_LAMBDA"/>
    <property type="match status" value="1"/>
</dbReference>
<organism evidence="3 6">
    <name type="scientific">Pseudomonas amygdali pv. eriobotryae</name>
    <dbReference type="NCBI Taxonomy" id="129137"/>
    <lineage>
        <taxon>Bacteria</taxon>
        <taxon>Pseudomonadati</taxon>
        <taxon>Pseudomonadota</taxon>
        <taxon>Gammaproteobacteria</taxon>
        <taxon>Pseudomonadales</taxon>
        <taxon>Pseudomonadaceae</taxon>
        <taxon>Pseudomonas</taxon>
        <taxon>Pseudomonas amygdali</taxon>
    </lineage>
</organism>
<protein>
    <submittedName>
        <fullName evidence="3">Phage terminase</fullName>
    </submittedName>
    <submittedName>
        <fullName evidence="4">Terminase, large subunit</fullName>
    </submittedName>
</protein>
<dbReference type="Proteomes" id="UP000050490">
    <property type="component" value="Unassembled WGS sequence"/>
</dbReference>
<dbReference type="Pfam" id="PF20454">
    <property type="entry name" value="GpA_nuclease"/>
    <property type="match status" value="1"/>
</dbReference>
<feature type="domain" description="Phage terminase large subunit GpA ATPase" evidence="1">
    <location>
        <begin position="40"/>
        <end position="297"/>
    </location>
</feature>
<gene>
    <name evidence="3" type="ORF">ALO70_100597</name>
    <name evidence="5" type="ORF">ALQ39_01420</name>
    <name evidence="4" type="ORF">ALQ86_02623</name>
</gene>
<dbReference type="Pfam" id="PF05876">
    <property type="entry name" value="GpA_ATPase"/>
    <property type="match status" value="1"/>
</dbReference>
<dbReference type="Proteomes" id="UP000275613">
    <property type="component" value="Unassembled WGS sequence"/>
</dbReference>
<dbReference type="GO" id="GO:0016887">
    <property type="term" value="F:ATP hydrolysis activity"/>
    <property type="evidence" value="ECO:0007669"/>
    <property type="project" value="InterPro"/>
</dbReference>
<dbReference type="PATRIC" id="fig|129137.4.peg.1084"/>
<evidence type="ECO:0000313" key="5">
    <source>
        <dbReference type="EMBL" id="RMO65139.1"/>
    </source>
</evidence>